<reference evidence="3 4" key="1">
    <citation type="submission" date="2016-11" db="EMBL/GenBank/DDBJ databases">
        <authorList>
            <person name="Jaros S."/>
            <person name="Januszkiewicz K."/>
            <person name="Wedrychowicz H."/>
        </authorList>
    </citation>
    <scope>NUCLEOTIDE SEQUENCE [LARGE SCALE GENOMIC DNA]</scope>
    <source>
        <strain evidence="3 4">DSM 44523</strain>
    </source>
</reference>
<feature type="region of interest" description="Disordered" evidence="1">
    <location>
        <begin position="1"/>
        <end position="53"/>
    </location>
</feature>
<name>A0A1M5DAI8_STRHI</name>
<evidence type="ECO:0000256" key="1">
    <source>
        <dbReference type="SAM" id="MobiDB-lite"/>
    </source>
</evidence>
<evidence type="ECO:0000256" key="2">
    <source>
        <dbReference type="SAM" id="Phobius"/>
    </source>
</evidence>
<evidence type="ECO:0000313" key="3">
    <source>
        <dbReference type="EMBL" id="SHF63895.1"/>
    </source>
</evidence>
<evidence type="ECO:0000313" key="4">
    <source>
        <dbReference type="Proteomes" id="UP000184501"/>
    </source>
</evidence>
<feature type="compositionally biased region" description="Pro residues" evidence="1">
    <location>
        <begin position="32"/>
        <end position="45"/>
    </location>
</feature>
<keyword evidence="2" id="KW-0472">Membrane</keyword>
<dbReference type="AlphaFoldDB" id="A0A1M5DAI8"/>
<dbReference type="STRING" id="2017.SAMN05444320_104365"/>
<protein>
    <submittedName>
        <fullName evidence="3">Uncharacterized protein</fullName>
    </submittedName>
</protein>
<accession>A0A1M5DAI8</accession>
<dbReference type="RefSeq" id="WP_073483364.1">
    <property type="nucleotide sequence ID" value="NZ_FQVN01000004.1"/>
</dbReference>
<organism evidence="3 4">
    <name type="scientific">Streptoalloteichus hindustanus</name>
    <dbReference type="NCBI Taxonomy" id="2017"/>
    <lineage>
        <taxon>Bacteria</taxon>
        <taxon>Bacillati</taxon>
        <taxon>Actinomycetota</taxon>
        <taxon>Actinomycetes</taxon>
        <taxon>Pseudonocardiales</taxon>
        <taxon>Pseudonocardiaceae</taxon>
        <taxon>Streptoalloteichus</taxon>
    </lineage>
</organism>
<gene>
    <name evidence="3" type="ORF">SAMN05444320_104365</name>
</gene>
<keyword evidence="4" id="KW-1185">Reference proteome</keyword>
<feature type="transmembrane region" description="Helical" evidence="2">
    <location>
        <begin position="94"/>
        <end position="122"/>
    </location>
</feature>
<keyword evidence="2" id="KW-1133">Transmembrane helix</keyword>
<keyword evidence="2" id="KW-0812">Transmembrane</keyword>
<dbReference type="Proteomes" id="UP000184501">
    <property type="component" value="Unassembled WGS sequence"/>
</dbReference>
<feature type="transmembrane region" description="Helical" evidence="2">
    <location>
        <begin position="59"/>
        <end position="79"/>
    </location>
</feature>
<proteinExistence type="predicted"/>
<sequence length="127" mass="13933">MPRPPATPGADDDNRDWPSAIDGGLGRLEHLPPSPTVPPWHPEASPPASSRPRLRDMRFTMSLGALFVLACVAAALPLVECALNDQPWDWRHILISWATLLLTTVLIPASLLFLVAAFALLARRRSR</sequence>
<dbReference type="EMBL" id="FQVN01000004">
    <property type="protein sequence ID" value="SHF63895.1"/>
    <property type="molecule type" value="Genomic_DNA"/>
</dbReference>